<dbReference type="AlphaFoldDB" id="A6HIR5"/>
<reference evidence="2 3" key="1">
    <citation type="submission" date="2005-07" db="EMBL/GenBank/DDBJ databases">
        <authorList>
            <person name="Mural R.J."/>
            <person name="Li P.W."/>
            <person name="Adams M.D."/>
            <person name="Amanatides P.G."/>
            <person name="Baden-Tillson H."/>
            <person name="Barnstead M."/>
            <person name="Chin S.H."/>
            <person name="Dew I."/>
            <person name="Evans C.A."/>
            <person name="Ferriera S."/>
            <person name="Flanigan M."/>
            <person name="Fosler C."/>
            <person name="Glodek A."/>
            <person name="Gu Z."/>
            <person name="Holt R.A."/>
            <person name="Jennings D."/>
            <person name="Kraft C.L."/>
            <person name="Lu F."/>
            <person name="Nguyen T."/>
            <person name="Nusskern D.R."/>
            <person name="Pfannkoch C.M."/>
            <person name="Sitter C."/>
            <person name="Sutton G.G."/>
            <person name="Venter J.C."/>
            <person name="Wang Z."/>
            <person name="Woodage T."/>
            <person name="Zheng X.H."/>
            <person name="Zhong F."/>
        </authorList>
    </citation>
    <scope>NUCLEOTIDE SEQUENCE [LARGE SCALE GENOMIC DNA]</scope>
    <source>
        <strain>BN</strain>
        <strain evidence="3">Sprague-Dawley</strain>
    </source>
</reference>
<evidence type="ECO:0000313" key="3">
    <source>
        <dbReference type="Proteomes" id="UP000234681"/>
    </source>
</evidence>
<evidence type="ECO:0000313" key="4">
    <source>
        <dbReference type="RGD" id="621859"/>
    </source>
</evidence>
<evidence type="ECO:0000313" key="2">
    <source>
        <dbReference type="EMBL" id="EDM05920.1"/>
    </source>
</evidence>
<accession>A6HIR5</accession>
<feature type="region of interest" description="Disordered" evidence="1">
    <location>
        <begin position="16"/>
        <end position="70"/>
    </location>
</feature>
<feature type="compositionally biased region" description="Basic and acidic residues" evidence="1">
    <location>
        <begin position="45"/>
        <end position="61"/>
    </location>
</feature>
<protein>
    <submittedName>
        <fullName evidence="2">Protein phosphatase 1, regulatory (Inhibitor) subunit 1B, isoform CRA_b</fullName>
    </submittedName>
</protein>
<proteinExistence type="predicted"/>
<gene>
    <name evidence="2 4" type="primary">Ppp1r1b</name>
    <name evidence="2" type="ORF">rCG_32804</name>
</gene>
<sequence length="70" mass="7771">MVRCPTRCLSCLSFPHLPRSGAGGQPLPCCSGSQSIPRQRRSPLRTREPQERGTTQSRRDPTPVPTLPHH</sequence>
<dbReference type="RGD" id="621859">
    <property type="gene designation" value="Ppp1r1b"/>
</dbReference>
<evidence type="ECO:0000256" key="1">
    <source>
        <dbReference type="SAM" id="MobiDB-lite"/>
    </source>
</evidence>
<dbReference type="EMBL" id="CH473948">
    <property type="protein sequence ID" value="EDM05920.1"/>
    <property type="molecule type" value="Genomic_DNA"/>
</dbReference>
<organism evidence="2 3">
    <name type="scientific">Rattus norvegicus</name>
    <name type="common">Rat</name>
    <dbReference type="NCBI Taxonomy" id="10116"/>
    <lineage>
        <taxon>Eukaryota</taxon>
        <taxon>Metazoa</taxon>
        <taxon>Chordata</taxon>
        <taxon>Craniata</taxon>
        <taxon>Vertebrata</taxon>
        <taxon>Euteleostomi</taxon>
        <taxon>Mammalia</taxon>
        <taxon>Eutheria</taxon>
        <taxon>Euarchontoglires</taxon>
        <taxon>Glires</taxon>
        <taxon>Rodentia</taxon>
        <taxon>Myomorpha</taxon>
        <taxon>Muroidea</taxon>
        <taxon>Muridae</taxon>
        <taxon>Murinae</taxon>
        <taxon>Rattus</taxon>
    </lineage>
</organism>
<dbReference type="Proteomes" id="UP000234681">
    <property type="component" value="Chromosome 10"/>
</dbReference>
<name>A6HIR5_RAT</name>